<feature type="domain" description="PET hydrolase/cutinase-like" evidence="2">
    <location>
        <begin position="27"/>
        <end position="237"/>
    </location>
</feature>
<dbReference type="InterPro" id="IPR029058">
    <property type="entry name" value="AB_hydrolase_fold"/>
</dbReference>
<dbReference type="SUPFAM" id="SSF53474">
    <property type="entry name" value="alpha/beta-Hydrolases"/>
    <property type="match status" value="1"/>
</dbReference>
<evidence type="ECO:0000313" key="3">
    <source>
        <dbReference type="EMBL" id="CAD8612927.1"/>
    </source>
</evidence>
<organism evidence="3">
    <name type="scientific">Coccolithus braarudii</name>
    <dbReference type="NCBI Taxonomy" id="221442"/>
    <lineage>
        <taxon>Eukaryota</taxon>
        <taxon>Haptista</taxon>
        <taxon>Haptophyta</taxon>
        <taxon>Prymnesiophyceae</taxon>
        <taxon>Coccolithales</taxon>
        <taxon>Coccolithaceae</taxon>
        <taxon>Coccolithus</taxon>
    </lineage>
</organism>
<dbReference type="Pfam" id="PF12740">
    <property type="entry name" value="PETase"/>
    <property type="match status" value="1"/>
</dbReference>
<accession>A0A7S0LHI3</accession>
<reference evidence="3" key="1">
    <citation type="submission" date="2021-01" db="EMBL/GenBank/DDBJ databases">
        <authorList>
            <person name="Corre E."/>
            <person name="Pelletier E."/>
            <person name="Niang G."/>
            <person name="Scheremetjew M."/>
            <person name="Finn R."/>
            <person name="Kale V."/>
            <person name="Holt S."/>
            <person name="Cochrane G."/>
            <person name="Meng A."/>
            <person name="Brown T."/>
            <person name="Cohen L."/>
        </authorList>
    </citation>
    <scope>NUCLEOTIDE SEQUENCE</scope>
    <source>
        <strain evidence="3">PLY182g</strain>
    </source>
</reference>
<sequence>MKVKPGLPAARTTMSTTSGALGPSSCALGPHATGTQNARHLCKASLTSATIYYPTSDGMELLPSIVIVGGQGCGEQAMAAWGPFYASHGIVAMTVGTPAPWKDPPGARCRALLDASLALQSEHERAGSVLQGRLDVSRRAVQGFSLGGGGAQLAAMSDQTLKCAIALCPHDGIEWWPTPQTLSFPVEPSSSVPVLIICGNRDTLANSQKQAWTHYRKMGATKLIFEVTGGDHFVANGPAGGTESEAFGDEIQSALAGCNSMISGACAILCCPHALRCGGPCPYGTLNRPGGHATDHAPRGAIGGVALAWLQLFLQGDENARSQLAIRPGIASGFESSGVAVPLAMDR</sequence>
<dbReference type="EMBL" id="HBEY01034218">
    <property type="protein sequence ID" value="CAD8612927.1"/>
    <property type="molecule type" value="Transcribed_RNA"/>
</dbReference>
<dbReference type="AlphaFoldDB" id="A0A7S0LHI3"/>
<dbReference type="Gene3D" id="3.40.50.1820">
    <property type="entry name" value="alpha/beta hydrolase"/>
    <property type="match status" value="1"/>
</dbReference>
<protein>
    <recommendedName>
        <fullName evidence="2">PET hydrolase/cutinase-like domain-containing protein</fullName>
    </recommendedName>
</protein>
<evidence type="ECO:0000259" key="2">
    <source>
        <dbReference type="Pfam" id="PF12740"/>
    </source>
</evidence>
<evidence type="ECO:0000256" key="1">
    <source>
        <dbReference type="SAM" id="MobiDB-lite"/>
    </source>
</evidence>
<feature type="region of interest" description="Disordered" evidence="1">
    <location>
        <begin position="1"/>
        <end position="21"/>
    </location>
</feature>
<proteinExistence type="predicted"/>
<dbReference type="InterPro" id="IPR041127">
    <property type="entry name" value="PET_hydrolase/cutinase-like"/>
</dbReference>
<gene>
    <name evidence="3" type="ORF">CPEL01642_LOCUS16307</name>
</gene>
<name>A0A7S0LHI3_9EUKA</name>